<sequence>MTPYQALHLNNDRVTFELAMELNPATLFTDLEIQPLEHDCLHVLAKEQGWCKDLKDHPLHKAEVIWAQALPEGTSVQQAELIALTQDLTLEKGQQKVETSRAPKGNNMADQEAKVAARGNSAPVVLTAEFPR</sequence>
<dbReference type="EMBL" id="LN858723">
    <property type="protein sequence ID" value="CRZ26202.1"/>
    <property type="molecule type" value="Genomic_DNA"/>
</dbReference>
<name>A0A1I9GDI2_BRUMA</name>
<dbReference type="AlphaFoldDB" id="A0A1I9GDI2"/>
<reference evidence="2" key="2">
    <citation type="submission" date="2012-12" db="EMBL/GenBank/DDBJ databases">
        <authorList>
            <consortium name="WormBase Consortium"/>
            <person name="Ghedin E."/>
            <person name="Paulini M."/>
        </authorList>
    </citation>
    <scope>NUCLEOTIDE SEQUENCE</scope>
    <source>
        <strain evidence="2">FR3</strain>
    </source>
</reference>
<feature type="region of interest" description="Disordered" evidence="1">
    <location>
        <begin position="93"/>
        <end position="118"/>
    </location>
</feature>
<organism evidence="2">
    <name type="scientific">Brugia malayi</name>
    <name type="common">Filarial nematode worm</name>
    <dbReference type="NCBI Taxonomy" id="6279"/>
    <lineage>
        <taxon>Eukaryota</taxon>
        <taxon>Metazoa</taxon>
        <taxon>Ecdysozoa</taxon>
        <taxon>Nematoda</taxon>
        <taxon>Chromadorea</taxon>
        <taxon>Rhabditida</taxon>
        <taxon>Spirurina</taxon>
        <taxon>Spiruromorpha</taxon>
        <taxon>Filarioidea</taxon>
        <taxon>Onchocercidae</taxon>
        <taxon>Brugia</taxon>
    </lineage>
</organism>
<reference evidence="2" key="1">
    <citation type="journal article" date="2007" name="Science">
        <title>Draft genome of the filarial nematode parasite Brugia malayi.</title>
        <authorList>
            <person name="Ghedin E."/>
            <person name="Wang S."/>
            <person name="Spiro D."/>
            <person name="Caler E."/>
            <person name="Zhao Q."/>
            <person name="Crabtree J."/>
            <person name="Allen J.E."/>
            <person name="Delcher A.L."/>
            <person name="Guiliano D.B."/>
            <person name="Miranda-Saavedra D."/>
            <person name="Angiuoli S.V."/>
            <person name="Creasy T."/>
            <person name="Amedeo P."/>
            <person name="Haas B."/>
            <person name="El-Sayed N.M."/>
            <person name="Wortman J.R."/>
            <person name="Feldblyum T."/>
            <person name="Tallon L."/>
            <person name="Schatz M."/>
            <person name="Shumway M."/>
            <person name="Koo H."/>
            <person name="Salzberg S.L."/>
            <person name="Schobel S."/>
            <person name="Pertea M."/>
            <person name="Pop M."/>
            <person name="White O."/>
            <person name="Barton G.J."/>
            <person name="Carlow C.K."/>
            <person name="Crawford M.J."/>
            <person name="Daub J."/>
            <person name="Dimmic M.W."/>
            <person name="Estes C.F."/>
            <person name="Foster J.M."/>
            <person name="Ganatra M."/>
            <person name="Gregory W.F."/>
            <person name="Johnson N.M."/>
            <person name="Jin J."/>
            <person name="Komuniecki R."/>
            <person name="Korf I."/>
            <person name="Kumar S."/>
            <person name="Laney S."/>
            <person name="Li B.W."/>
            <person name="Li W."/>
            <person name="Lindblom T.H."/>
            <person name="Lustigman S."/>
            <person name="Ma D."/>
            <person name="Maina C.V."/>
            <person name="Martin D.M."/>
            <person name="McCarter J.P."/>
            <person name="McReynolds L."/>
            <person name="Mitreva M."/>
            <person name="Nutman T.B."/>
            <person name="Parkinson J."/>
            <person name="Peregrin-Alvarez J.M."/>
            <person name="Poole C."/>
            <person name="Ren Q."/>
            <person name="Saunders L."/>
            <person name="Sluder A.E."/>
            <person name="Smith K."/>
            <person name="Stanke M."/>
            <person name="Unnasch T.R."/>
            <person name="Ware J."/>
            <person name="Wei A.D."/>
            <person name="Weil G."/>
            <person name="Williams D.J."/>
            <person name="Zhang Y."/>
            <person name="Williams S.A."/>
            <person name="Fraser-Liggett C."/>
            <person name="Slatko B."/>
            <person name="Blaxter M.L."/>
            <person name="Scott A.L."/>
        </authorList>
    </citation>
    <scope>NUCLEOTIDE SEQUENCE</scope>
    <source>
        <strain evidence="2">FR3</strain>
    </source>
</reference>
<evidence type="ECO:0000313" key="2">
    <source>
        <dbReference type="EMBL" id="CRZ26202.1"/>
    </source>
</evidence>
<feature type="non-terminal residue" evidence="2">
    <location>
        <position position="132"/>
    </location>
</feature>
<accession>A0A1I9GDI2</accession>
<gene>
    <name evidence="2" type="primary">Bm11562</name>
    <name evidence="2" type="ORF">BM_Bm11562</name>
</gene>
<evidence type="ECO:0000256" key="1">
    <source>
        <dbReference type="SAM" id="MobiDB-lite"/>
    </source>
</evidence>
<proteinExistence type="predicted"/>
<protein>
    <submittedName>
        <fullName evidence="2">Bm11562</fullName>
    </submittedName>
</protein>